<name>R7ZZ00_9BACT</name>
<organism evidence="1 2">
    <name type="scientific">Lunatimonas lonarensis</name>
    <dbReference type="NCBI Taxonomy" id="1232681"/>
    <lineage>
        <taxon>Bacteria</taxon>
        <taxon>Pseudomonadati</taxon>
        <taxon>Bacteroidota</taxon>
        <taxon>Cytophagia</taxon>
        <taxon>Cytophagales</taxon>
        <taxon>Cyclobacteriaceae</taxon>
    </lineage>
</organism>
<dbReference type="Proteomes" id="UP000013909">
    <property type="component" value="Unassembled WGS sequence"/>
</dbReference>
<protein>
    <submittedName>
        <fullName evidence="1">Uncharacterized protein</fullName>
    </submittedName>
</protein>
<gene>
    <name evidence="1" type="ORF">ADIS_0129</name>
</gene>
<evidence type="ECO:0000313" key="1">
    <source>
        <dbReference type="EMBL" id="EON79327.1"/>
    </source>
</evidence>
<proteinExistence type="predicted"/>
<dbReference type="STRING" id="1232681.ADIS_0129"/>
<evidence type="ECO:0000313" key="2">
    <source>
        <dbReference type="Proteomes" id="UP000013909"/>
    </source>
</evidence>
<sequence length="67" mass="7826">MRSIEAVYPVSQHRIPFGTVFFSLEVVSGQMVWVFKNSWHQTAFFLDKTTVLFSKNQISQMSDSYVF</sequence>
<reference evidence="1 2" key="1">
    <citation type="submission" date="2013-02" db="EMBL/GenBank/DDBJ databases">
        <title>A novel strain isolated from Lonar lake, Maharashtra, India.</title>
        <authorList>
            <person name="Singh A."/>
        </authorList>
    </citation>
    <scope>NUCLEOTIDE SEQUENCE [LARGE SCALE GENOMIC DNA]</scope>
    <source>
        <strain evidence="1 2">AK24</strain>
    </source>
</reference>
<keyword evidence="2" id="KW-1185">Reference proteome</keyword>
<dbReference type="AlphaFoldDB" id="R7ZZ00"/>
<comment type="caution">
    <text evidence="1">The sequence shown here is derived from an EMBL/GenBank/DDBJ whole genome shotgun (WGS) entry which is preliminary data.</text>
</comment>
<dbReference type="EMBL" id="AQHR01000007">
    <property type="protein sequence ID" value="EON79327.1"/>
    <property type="molecule type" value="Genomic_DNA"/>
</dbReference>
<accession>R7ZZ00</accession>